<dbReference type="EC" id="2.3.2.27" evidence="2"/>
<dbReference type="Pfam" id="PF14369">
    <property type="entry name" value="Zn_ribbon_19"/>
    <property type="match status" value="1"/>
</dbReference>
<evidence type="ECO:0000256" key="5">
    <source>
        <dbReference type="ARBA" id="ARBA00022771"/>
    </source>
</evidence>
<evidence type="ECO:0000256" key="1">
    <source>
        <dbReference type="ARBA" id="ARBA00000900"/>
    </source>
</evidence>
<protein>
    <recommendedName>
        <fullName evidence="2">RING-type E3 ubiquitin transferase</fullName>
        <ecNumber evidence="2">2.3.2.27</ecNumber>
    </recommendedName>
</protein>
<proteinExistence type="predicted"/>
<dbReference type="AlphaFoldDB" id="A0AAD8JQ11"/>
<dbReference type="SUPFAM" id="SSF57850">
    <property type="entry name" value="RING/U-box"/>
    <property type="match status" value="1"/>
</dbReference>
<dbReference type="PROSITE" id="PS50089">
    <property type="entry name" value="ZF_RING_2"/>
    <property type="match status" value="1"/>
</dbReference>
<evidence type="ECO:0000313" key="10">
    <source>
        <dbReference type="EMBL" id="KAK1408607.1"/>
    </source>
</evidence>
<dbReference type="PANTHER" id="PTHR15710">
    <property type="entry name" value="E3 UBIQUITIN-PROTEIN LIGASE PRAJA"/>
    <property type="match status" value="1"/>
</dbReference>
<dbReference type="InterPro" id="IPR013083">
    <property type="entry name" value="Znf_RING/FYVE/PHD"/>
</dbReference>
<dbReference type="GO" id="GO:0005737">
    <property type="term" value="C:cytoplasm"/>
    <property type="evidence" value="ECO:0007669"/>
    <property type="project" value="TreeGrafter"/>
</dbReference>
<evidence type="ECO:0000256" key="3">
    <source>
        <dbReference type="ARBA" id="ARBA00022679"/>
    </source>
</evidence>
<feature type="domain" description="RING-type" evidence="9">
    <location>
        <begin position="140"/>
        <end position="181"/>
    </location>
</feature>
<evidence type="ECO:0000313" key="11">
    <source>
        <dbReference type="Proteomes" id="UP001229421"/>
    </source>
</evidence>
<keyword evidence="4" id="KW-0479">Metal-binding</keyword>
<comment type="catalytic activity">
    <reaction evidence="1">
        <text>S-ubiquitinyl-[E2 ubiquitin-conjugating enzyme]-L-cysteine + [acceptor protein]-L-lysine = [E2 ubiquitin-conjugating enzyme]-L-cysteine + N(6)-ubiquitinyl-[acceptor protein]-L-lysine.</text>
        <dbReference type="EC" id="2.3.2.27"/>
    </reaction>
</comment>
<dbReference type="Pfam" id="PF13639">
    <property type="entry name" value="zf-RING_2"/>
    <property type="match status" value="1"/>
</dbReference>
<organism evidence="10 11">
    <name type="scientific">Tagetes erecta</name>
    <name type="common">African marigold</name>
    <dbReference type="NCBI Taxonomy" id="13708"/>
    <lineage>
        <taxon>Eukaryota</taxon>
        <taxon>Viridiplantae</taxon>
        <taxon>Streptophyta</taxon>
        <taxon>Embryophyta</taxon>
        <taxon>Tracheophyta</taxon>
        <taxon>Spermatophyta</taxon>
        <taxon>Magnoliopsida</taxon>
        <taxon>eudicotyledons</taxon>
        <taxon>Gunneridae</taxon>
        <taxon>Pentapetalae</taxon>
        <taxon>asterids</taxon>
        <taxon>campanulids</taxon>
        <taxon>Asterales</taxon>
        <taxon>Asteraceae</taxon>
        <taxon>Asteroideae</taxon>
        <taxon>Heliantheae alliance</taxon>
        <taxon>Tageteae</taxon>
        <taxon>Tagetes</taxon>
    </lineage>
</organism>
<evidence type="ECO:0000256" key="6">
    <source>
        <dbReference type="ARBA" id="ARBA00022786"/>
    </source>
</evidence>
<accession>A0AAD8JQ11</accession>
<keyword evidence="6" id="KW-0833">Ubl conjugation pathway</keyword>
<name>A0AAD8JQ11_TARER</name>
<sequence>MPSTHDQPIDITSRTYQLIYWCHQCHRAVTIASDNPPIICPRCSSHFVYEYDAPMLVVEFTDVLDVGIRPPWRRRRRPRSRSWIVFTPSEGADPNVAPELIEELTQSDLPGPQPAPEYAINELIDVKITQTHLLNDSQSCAVCMDEFNVDGYAKELPCNHIFHSDCIVPWLRLHNSCPVCRKQLPLLTVSTEGTSDSSDGEMDSEIDSRGRRRRWCCLGWRRSQSAVWPLPRRYDQLPAGSHRDSSRMNVIKSHTQELKHVSITHACSDLPLVPVTINVSHIREPICPRQHIHLLFPNKTAPPIVDCSINYAPTPRNQAADCST</sequence>
<keyword evidence="5 8" id="KW-0863">Zinc-finger</keyword>
<evidence type="ECO:0000256" key="4">
    <source>
        <dbReference type="ARBA" id="ARBA00022723"/>
    </source>
</evidence>
<evidence type="ECO:0000256" key="7">
    <source>
        <dbReference type="ARBA" id="ARBA00022833"/>
    </source>
</evidence>
<reference evidence="10" key="1">
    <citation type="journal article" date="2023" name="bioRxiv">
        <title>Improved chromosome-level genome assembly for marigold (Tagetes erecta).</title>
        <authorList>
            <person name="Jiang F."/>
            <person name="Yuan L."/>
            <person name="Wang S."/>
            <person name="Wang H."/>
            <person name="Xu D."/>
            <person name="Wang A."/>
            <person name="Fan W."/>
        </authorList>
    </citation>
    <scope>NUCLEOTIDE SEQUENCE</scope>
    <source>
        <strain evidence="10">WSJ</strain>
        <tissue evidence="10">Leaf</tissue>
    </source>
</reference>
<dbReference type="GO" id="GO:0008270">
    <property type="term" value="F:zinc ion binding"/>
    <property type="evidence" value="ECO:0007669"/>
    <property type="project" value="UniProtKB-KW"/>
</dbReference>
<dbReference type="SMART" id="SM00184">
    <property type="entry name" value="RING"/>
    <property type="match status" value="1"/>
</dbReference>
<dbReference type="EMBL" id="JAUHHV010000011">
    <property type="protein sequence ID" value="KAK1408607.1"/>
    <property type="molecule type" value="Genomic_DNA"/>
</dbReference>
<dbReference type="PANTHER" id="PTHR15710:SF18">
    <property type="entry name" value="RING-TYPE E3 UBIQUITIN TRANSFERASE"/>
    <property type="match status" value="1"/>
</dbReference>
<evidence type="ECO:0000259" key="9">
    <source>
        <dbReference type="PROSITE" id="PS50089"/>
    </source>
</evidence>
<dbReference type="GO" id="GO:0016567">
    <property type="term" value="P:protein ubiquitination"/>
    <property type="evidence" value="ECO:0007669"/>
    <property type="project" value="TreeGrafter"/>
</dbReference>
<evidence type="ECO:0000256" key="2">
    <source>
        <dbReference type="ARBA" id="ARBA00012483"/>
    </source>
</evidence>
<keyword evidence="3" id="KW-0808">Transferase</keyword>
<dbReference type="Gene3D" id="3.30.40.10">
    <property type="entry name" value="Zinc/RING finger domain, C3HC4 (zinc finger)"/>
    <property type="match status" value="1"/>
</dbReference>
<gene>
    <name evidence="10" type="ORF">QVD17_40530</name>
</gene>
<dbReference type="InterPro" id="IPR001841">
    <property type="entry name" value="Znf_RING"/>
</dbReference>
<keyword evidence="7" id="KW-0862">Zinc</keyword>
<dbReference type="InterPro" id="IPR039525">
    <property type="entry name" value="RNF126-like_zinc-ribbon"/>
</dbReference>
<keyword evidence="11" id="KW-1185">Reference proteome</keyword>
<dbReference type="Proteomes" id="UP001229421">
    <property type="component" value="Unassembled WGS sequence"/>
</dbReference>
<dbReference type="GO" id="GO:0061630">
    <property type="term" value="F:ubiquitin protein ligase activity"/>
    <property type="evidence" value="ECO:0007669"/>
    <property type="project" value="UniProtKB-EC"/>
</dbReference>
<evidence type="ECO:0000256" key="8">
    <source>
        <dbReference type="PROSITE-ProRule" id="PRU00175"/>
    </source>
</evidence>
<dbReference type="FunFam" id="3.30.40.10:FF:000022">
    <property type="entry name" value="E3 ubiquitin-protein ligase RING1-like"/>
    <property type="match status" value="1"/>
</dbReference>
<comment type="caution">
    <text evidence="10">The sequence shown here is derived from an EMBL/GenBank/DDBJ whole genome shotgun (WGS) entry which is preliminary data.</text>
</comment>